<gene>
    <name evidence="1" type="ORF">GHT06_017863</name>
</gene>
<dbReference type="GO" id="GO:1990879">
    <property type="term" value="C:CST complex"/>
    <property type="evidence" value="ECO:0007669"/>
    <property type="project" value="InterPro"/>
</dbReference>
<dbReference type="EMBL" id="WJBH02000007">
    <property type="protein sequence ID" value="KAI9555348.1"/>
    <property type="molecule type" value="Genomic_DNA"/>
</dbReference>
<comment type="caution">
    <text evidence="1">The sequence shown here is derived from an EMBL/GenBank/DDBJ whole genome shotgun (WGS) entry which is preliminary data.</text>
</comment>
<protein>
    <submittedName>
        <fullName evidence="1">Uncharacterized protein</fullName>
    </submittedName>
</protein>
<dbReference type="AlphaFoldDB" id="A0AAD5LCW3"/>
<evidence type="ECO:0000313" key="1">
    <source>
        <dbReference type="EMBL" id="KAI9555348.1"/>
    </source>
</evidence>
<organism evidence="1 2">
    <name type="scientific">Daphnia sinensis</name>
    <dbReference type="NCBI Taxonomy" id="1820382"/>
    <lineage>
        <taxon>Eukaryota</taxon>
        <taxon>Metazoa</taxon>
        <taxon>Ecdysozoa</taxon>
        <taxon>Arthropoda</taxon>
        <taxon>Crustacea</taxon>
        <taxon>Branchiopoda</taxon>
        <taxon>Diplostraca</taxon>
        <taxon>Cladocera</taxon>
        <taxon>Anomopoda</taxon>
        <taxon>Daphniidae</taxon>
        <taxon>Daphnia</taxon>
        <taxon>Daphnia similis group</taxon>
    </lineage>
</organism>
<dbReference type="Proteomes" id="UP000820818">
    <property type="component" value="Linkage Group LG7"/>
</dbReference>
<keyword evidence="2" id="KW-1185">Reference proteome</keyword>
<dbReference type="Gene3D" id="2.40.50.140">
    <property type="entry name" value="Nucleic acid-binding proteins"/>
    <property type="match status" value="1"/>
</dbReference>
<sequence>MMPHVMHSVEELSVVKDLTNWINNNVQFIGKLMLGIDGVYMCEGIEKNSSVKIAVDFSLTAQIPPRNAIVRIWGELELKHVPHQDVPIPFIKAKIARVIKSVDIPLYRKSLEIRREYAPNNYVSPTSTSKTSFR</sequence>
<accession>A0AAD5LCW3</accession>
<dbReference type="InterPro" id="IPR029146">
    <property type="entry name" value="Ten1_animal_plant"/>
</dbReference>
<reference evidence="1 2" key="1">
    <citation type="submission" date="2022-05" db="EMBL/GenBank/DDBJ databases">
        <title>A multi-omics perspective on studying reproductive biology in Daphnia sinensis.</title>
        <authorList>
            <person name="Jia J."/>
        </authorList>
    </citation>
    <scope>NUCLEOTIDE SEQUENCE [LARGE SCALE GENOMIC DNA]</scope>
    <source>
        <strain evidence="1 2">WSL</strain>
    </source>
</reference>
<name>A0AAD5LCW3_9CRUS</name>
<proteinExistence type="predicted"/>
<evidence type="ECO:0000313" key="2">
    <source>
        <dbReference type="Proteomes" id="UP000820818"/>
    </source>
</evidence>
<dbReference type="GO" id="GO:0003697">
    <property type="term" value="F:single-stranded DNA binding"/>
    <property type="evidence" value="ECO:0007669"/>
    <property type="project" value="InterPro"/>
</dbReference>
<dbReference type="InterPro" id="IPR012340">
    <property type="entry name" value="NA-bd_OB-fold"/>
</dbReference>
<dbReference type="Pfam" id="PF15490">
    <property type="entry name" value="Ten1_2"/>
    <property type="match status" value="1"/>
</dbReference>